<name>A0A2T7PTL8_POMCA</name>
<keyword evidence="3" id="KW-0812">Transmembrane</keyword>
<evidence type="ECO:0000313" key="4">
    <source>
        <dbReference type="EMBL" id="PVD36730.1"/>
    </source>
</evidence>
<dbReference type="OrthoDB" id="6107808at2759"/>
<feature type="region of interest" description="Disordered" evidence="2">
    <location>
        <begin position="17"/>
        <end position="46"/>
    </location>
</feature>
<organism evidence="4 5">
    <name type="scientific">Pomacea canaliculata</name>
    <name type="common">Golden apple snail</name>
    <dbReference type="NCBI Taxonomy" id="400727"/>
    <lineage>
        <taxon>Eukaryota</taxon>
        <taxon>Metazoa</taxon>
        <taxon>Spiralia</taxon>
        <taxon>Lophotrochozoa</taxon>
        <taxon>Mollusca</taxon>
        <taxon>Gastropoda</taxon>
        <taxon>Caenogastropoda</taxon>
        <taxon>Architaenioglossa</taxon>
        <taxon>Ampullarioidea</taxon>
        <taxon>Ampullariidae</taxon>
        <taxon>Pomacea</taxon>
    </lineage>
</organism>
<evidence type="ECO:0000256" key="1">
    <source>
        <dbReference type="SAM" id="Coils"/>
    </source>
</evidence>
<keyword evidence="5" id="KW-1185">Reference proteome</keyword>
<proteinExistence type="predicted"/>
<feature type="transmembrane region" description="Helical" evidence="3">
    <location>
        <begin position="338"/>
        <end position="356"/>
    </location>
</feature>
<keyword evidence="1" id="KW-0175">Coiled coil</keyword>
<sequence length="371" mass="42357">MRLEYIVLIMGSVNSRRCKRDKKGNKVTSQQHSKAHNSLLAPDSTTHNLDLHQYPQLLRAMSSSHIHRLAMQKERGESTDDLGVTLPDHMLAGLDPKYSTMSLNRTFYGHITTLRGAPPSLSESFLHHSQERELSGVTRDSVSTSSFIKSTAAGSMRQPHLNLDNHPAVTRLQNEQNTRLEDMEQRMKKIRQSALQEAERRKFAHLFKAKTEEPSHTEKLLREASEALQMFKNKKQLQKLKGKKCVSESVDDSSSQSHDCSQFSDEGDTLFSSGFKRGDSFEDWEESDKGDIIPVCIVPSRSEGCQEKVHRKKVKTEEEEAPSWLLQPLEAFNLSGPVTWLLLPFLLPVLLLLYLIRHFSRQGEQHFRKKN</sequence>
<comment type="caution">
    <text evidence="4">The sequence shown here is derived from an EMBL/GenBank/DDBJ whole genome shotgun (WGS) entry which is preliminary data.</text>
</comment>
<accession>A0A2T7PTL8</accession>
<evidence type="ECO:0000256" key="2">
    <source>
        <dbReference type="SAM" id="MobiDB-lite"/>
    </source>
</evidence>
<keyword evidence="3" id="KW-0472">Membrane</keyword>
<evidence type="ECO:0000256" key="3">
    <source>
        <dbReference type="SAM" id="Phobius"/>
    </source>
</evidence>
<dbReference type="AlphaFoldDB" id="A0A2T7PTL8"/>
<feature type="coiled-coil region" evidence="1">
    <location>
        <begin position="173"/>
        <end position="200"/>
    </location>
</feature>
<protein>
    <submittedName>
        <fullName evidence="4">Uncharacterized protein</fullName>
    </submittedName>
</protein>
<dbReference type="Proteomes" id="UP000245119">
    <property type="component" value="Linkage Group LG2"/>
</dbReference>
<gene>
    <name evidence="4" type="ORF">C0Q70_03717</name>
</gene>
<evidence type="ECO:0000313" key="5">
    <source>
        <dbReference type="Proteomes" id="UP000245119"/>
    </source>
</evidence>
<dbReference type="EMBL" id="PZQS01000002">
    <property type="protein sequence ID" value="PVD36730.1"/>
    <property type="molecule type" value="Genomic_DNA"/>
</dbReference>
<keyword evidence="3" id="KW-1133">Transmembrane helix</keyword>
<reference evidence="4 5" key="1">
    <citation type="submission" date="2018-04" db="EMBL/GenBank/DDBJ databases">
        <title>The genome of golden apple snail Pomacea canaliculata provides insight into stress tolerance and invasive adaptation.</title>
        <authorList>
            <person name="Liu C."/>
            <person name="Liu B."/>
            <person name="Ren Y."/>
            <person name="Zhang Y."/>
            <person name="Wang H."/>
            <person name="Li S."/>
            <person name="Jiang F."/>
            <person name="Yin L."/>
            <person name="Zhang G."/>
            <person name="Qian W."/>
            <person name="Fan W."/>
        </authorList>
    </citation>
    <scope>NUCLEOTIDE SEQUENCE [LARGE SCALE GENOMIC DNA]</scope>
    <source>
        <strain evidence="4">SZHN2017</strain>
        <tissue evidence="4">Muscle</tissue>
    </source>
</reference>